<keyword evidence="2 4" id="KW-0863">Zinc-finger</keyword>
<evidence type="ECO:0000256" key="2">
    <source>
        <dbReference type="ARBA" id="ARBA00022771"/>
    </source>
</evidence>
<evidence type="ECO:0000256" key="1">
    <source>
        <dbReference type="ARBA" id="ARBA00022723"/>
    </source>
</evidence>
<evidence type="ECO:0000313" key="7">
    <source>
        <dbReference type="Ensembl" id="ENSSPUP00000013367.1"/>
    </source>
</evidence>
<evidence type="ECO:0000259" key="6">
    <source>
        <dbReference type="PROSITE" id="PS51058"/>
    </source>
</evidence>
<protein>
    <recommendedName>
        <fullName evidence="6">CXXC-type domain-containing protein</fullName>
    </recommendedName>
</protein>
<evidence type="ECO:0000313" key="8">
    <source>
        <dbReference type="Proteomes" id="UP000694392"/>
    </source>
</evidence>
<keyword evidence="3" id="KW-0862">Zinc</keyword>
<feature type="region of interest" description="Disordered" evidence="5">
    <location>
        <begin position="134"/>
        <end position="169"/>
    </location>
</feature>
<feature type="domain" description="CXXC-type" evidence="6">
    <location>
        <begin position="64"/>
        <end position="110"/>
    </location>
</feature>
<dbReference type="Ensembl" id="ENSSPUT00000014251.1">
    <property type="protein sequence ID" value="ENSSPUP00000013367.1"/>
    <property type="gene ID" value="ENSSPUG00000010269.1"/>
</dbReference>
<dbReference type="AlphaFoldDB" id="A0A8D0GZ88"/>
<feature type="domain" description="CXXC-type" evidence="6">
    <location>
        <begin position="17"/>
        <end position="63"/>
    </location>
</feature>
<dbReference type="GO" id="GO:0003677">
    <property type="term" value="F:DNA binding"/>
    <property type="evidence" value="ECO:0007669"/>
    <property type="project" value="InterPro"/>
</dbReference>
<evidence type="ECO:0000256" key="3">
    <source>
        <dbReference type="ARBA" id="ARBA00022833"/>
    </source>
</evidence>
<reference evidence="7" key="2">
    <citation type="submission" date="2025-09" db="UniProtKB">
        <authorList>
            <consortium name="Ensembl"/>
        </authorList>
    </citation>
    <scope>IDENTIFICATION</scope>
</reference>
<reference evidence="7" key="1">
    <citation type="submission" date="2025-08" db="UniProtKB">
        <authorList>
            <consortium name="Ensembl"/>
        </authorList>
    </citation>
    <scope>IDENTIFICATION</scope>
</reference>
<sequence>HDSSLSAQRRAFNRDQRYFKRVGCGTCQACQIPEDCGICTVCVARARNPERRAGIKCLLRRCLRIVKKGLACGVCQACQTIEDCGTCYICLRRLKPGLKRQWKCLKRRCLRSKKKVPAKKGPCGSKKLSVEMPPAKASFTPSRRQQRRGAAAAKWKPSMERDPDGGATARRRVSLCTQRFGLPAGPNPQLPTCWG</sequence>
<organism evidence="7 8">
    <name type="scientific">Sphenodon punctatus</name>
    <name type="common">Tuatara</name>
    <name type="synonym">Hatteria punctata</name>
    <dbReference type="NCBI Taxonomy" id="8508"/>
    <lineage>
        <taxon>Eukaryota</taxon>
        <taxon>Metazoa</taxon>
        <taxon>Chordata</taxon>
        <taxon>Craniata</taxon>
        <taxon>Vertebrata</taxon>
        <taxon>Euteleostomi</taxon>
        <taxon>Lepidosauria</taxon>
        <taxon>Sphenodontia</taxon>
        <taxon>Sphenodontidae</taxon>
        <taxon>Sphenodon</taxon>
    </lineage>
</organism>
<proteinExistence type="predicted"/>
<name>A0A8D0GZ88_SPHPU</name>
<accession>A0A8D0GZ88</accession>
<dbReference type="Proteomes" id="UP000694392">
    <property type="component" value="Unplaced"/>
</dbReference>
<evidence type="ECO:0000256" key="4">
    <source>
        <dbReference type="PROSITE-ProRule" id="PRU00509"/>
    </source>
</evidence>
<keyword evidence="1" id="KW-0479">Metal-binding</keyword>
<dbReference type="Pfam" id="PF02008">
    <property type="entry name" value="zf-CXXC"/>
    <property type="match status" value="2"/>
</dbReference>
<dbReference type="PROSITE" id="PS51058">
    <property type="entry name" value="ZF_CXXC"/>
    <property type="match status" value="2"/>
</dbReference>
<dbReference type="GO" id="GO:0008270">
    <property type="term" value="F:zinc ion binding"/>
    <property type="evidence" value="ECO:0007669"/>
    <property type="project" value="UniProtKB-KW"/>
</dbReference>
<dbReference type="InterPro" id="IPR002857">
    <property type="entry name" value="Znf_CXXC"/>
</dbReference>
<evidence type="ECO:0000256" key="5">
    <source>
        <dbReference type="SAM" id="MobiDB-lite"/>
    </source>
</evidence>
<keyword evidence="8" id="KW-1185">Reference proteome</keyword>